<proteinExistence type="predicted"/>
<dbReference type="AlphaFoldDB" id="A0A0B6YT14"/>
<feature type="non-terminal residue" evidence="2">
    <location>
        <position position="49"/>
    </location>
</feature>
<gene>
    <name evidence="2" type="primary">ORF33743</name>
</gene>
<reference evidence="2" key="1">
    <citation type="submission" date="2014-12" db="EMBL/GenBank/DDBJ databases">
        <title>Insight into the proteome of Arion vulgaris.</title>
        <authorList>
            <person name="Aradska J."/>
            <person name="Bulat T."/>
            <person name="Smidak R."/>
            <person name="Sarate P."/>
            <person name="Gangsoo J."/>
            <person name="Sialana F."/>
            <person name="Bilban M."/>
            <person name="Lubec G."/>
        </authorList>
    </citation>
    <scope>NUCLEOTIDE SEQUENCE</scope>
    <source>
        <tissue evidence="2">Skin</tissue>
    </source>
</reference>
<organism evidence="2">
    <name type="scientific">Arion vulgaris</name>
    <dbReference type="NCBI Taxonomy" id="1028688"/>
    <lineage>
        <taxon>Eukaryota</taxon>
        <taxon>Metazoa</taxon>
        <taxon>Spiralia</taxon>
        <taxon>Lophotrochozoa</taxon>
        <taxon>Mollusca</taxon>
        <taxon>Gastropoda</taxon>
        <taxon>Heterobranchia</taxon>
        <taxon>Euthyneura</taxon>
        <taxon>Panpulmonata</taxon>
        <taxon>Eupulmonata</taxon>
        <taxon>Stylommatophora</taxon>
        <taxon>Helicina</taxon>
        <taxon>Arionoidea</taxon>
        <taxon>Arionidae</taxon>
        <taxon>Arion</taxon>
    </lineage>
</organism>
<evidence type="ECO:0000256" key="1">
    <source>
        <dbReference type="SAM" id="MobiDB-lite"/>
    </source>
</evidence>
<sequence>MWYFRVGKNKSELSGRSVEYQEIKQQTDWPKDGAAGEQSDVPVTCHQKK</sequence>
<name>A0A0B6YT14_9EUPU</name>
<feature type="region of interest" description="Disordered" evidence="1">
    <location>
        <begin position="24"/>
        <end position="49"/>
    </location>
</feature>
<accession>A0A0B6YT14</accession>
<protein>
    <submittedName>
        <fullName evidence="2">Uncharacterized protein</fullName>
    </submittedName>
</protein>
<dbReference type="EMBL" id="HACG01011775">
    <property type="protein sequence ID" value="CEK58640.1"/>
    <property type="molecule type" value="Transcribed_RNA"/>
</dbReference>
<evidence type="ECO:0000313" key="2">
    <source>
        <dbReference type="EMBL" id="CEK58640.1"/>
    </source>
</evidence>